<accession>A0ACC2P0X5</accession>
<proteinExistence type="predicted"/>
<name>A0ACC2P0X5_9HYME</name>
<evidence type="ECO:0000313" key="2">
    <source>
        <dbReference type="Proteomes" id="UP001239111"/>
    </source>
</evidence>
<comment type="caution">
    <text evidence="1">The sequence shown here is derived from an EMBL/GenBank/DDBJ whole genome shotgun (WGS) entry which is preliminary data.</text>
</comment>
<dbReference type="Proteomes" id="UP001239111">
    <property type="component" value="Chromosome 2"/>
</dbReference>
<reference evidence="1" key="1">
    <citation type="submission" date="2023-04" db="EMBL/GenBank/DDBJ databases">
        <title>A chromosome-level genome assembly of the parasitoid wasp Eretmocerus hayati.</title>
        <authorList>
            <person name="Zhong Y."/>
            <person name="Liu S."/>
            <person name="Liu Y."/>
        </authorList>
    </citation>
    <scope>NUCLEOTIDE SEQUENCE</scope>
    <source>
        <strain evidence="1">ZJU_SS_LIU_2023</strain>
    </source>
</reference>
<dbReference type="EMBL" id="CM056742">
    <property type="protein sequence ID" value="KAJ8675450.1"/>
    <property type="molecule type" value="Genomic_DNA"/>
</dbReference>
<sequence>MNDDNIGPLENFDCIYKDCGKFIVPSEINYDFTRITGEAFILKSEEQLNAALFFNEFTEKIAYLIRDSSQRAGISTANGNLAFCQRNLLHKTSLNCTRGDFRRWTELSFDYEPQNSIIYSAPRGKYLVLTSEKLKSRDNDDEVSFAFYLTAFNSRGFRQNSMRVTALDYYGDQTILHAQIYESNDDEFCVTLLDEGELTIHAKCFSKEYLFFRYD</sequence>
<protein>
    <submittedName>
        <fullName evidence="1">Uncharacterized protein</fullName>
    </submittedName>
</protein>
<gene>
    <name evidence="1" type="ORF">QAD02_011236</name>
</gene>
<evidence type="ECO:0000313" key="1">
    <source>
        <dbReference type="EMBL" id="KAJ8675450.1"/>
    </source>
</evidence>
<organism evidence="1 2">
    <name type="scientific">Eretmocerus hayati</name>
    <dbReference type="NCBI Taxonomy" id="131215"/>
    <lineage>
        <taxon>Eukaryota</taxon>
        <taxon>Metazoa</taxon>
        <taxon>Ecdysozoa</taxon>
        <taxon>Arthropoda</taxon>
        <taxon>Hexapoda</taxon>
        <taxon>Insecta</taxon>
        <taxon>Pterygota</taxon>
        <taxon>Neoptera</taxon>
        <taxon>Endopterygota</taxon>
        <taxon>Hymenoptera</taxon>
        <taxon>Apocrita</taxon>
        <taxon>Proctotrupomorpha</taxon>
        <taxon>Chalcidoidea</taxon>
        <taxon>Aphelinidae</taxon>
        <taxon>Aphelininae</taxon>
        <taxon>Eretmocerus</taxon>
    </lineage>
</organism>
<keyword evidence="2" id="KW-1185">Reference proteome</keyword>